<organism evidence="1">
    <name type="scientific">marine sediment metagenome</name>
    <dbReference type="NCBI Taxonomy" id="412755"/>
    <lineage>
        <taxon>unclassified sequences</taxon>
        <taxon>metagenomes</taxon>
        <taxon>ecological metagenomes</taxon>
    </lineage>
</organism>
<feature type="non-terminal residue" evidence="1">
    <location>
        <position position="1"/>
    </location>
</feature>
<dbReference type="EMBL" id="LAZR01057750">
    <property type="protein sequence ID" value="KKK71406.1"/>
    <property type="molecule type" value="Genomic_DNA"/>
</dbReference>
<dbReference type="AlphaFoldDB" id="A0A0F9AGY4"/>
<accession>A0A0F9AGY4</accession>
<sequence length="351" mass="39090">GLGFRDAASMVVFYYSRFGPARTADMIRMVANAKGETMKALREQGKIPTISPIDTMSAEEFYRTTEGKHLKGLPSYLRRGYDYGVSASRKLGQAGLKGSLQPQIYELGHAAAYMETRGRVLRELSKVIEKGERDYTELSEKIDLHTYDDPTRRHFLELVDSRRYEEAADMLALQTGREVIGNYGNANHALGWGTNIGKLLTQYGTWPSWAIQFMGQGLTQGTRAQKMRFAGRLAITQAAIAVTGLGLGLNLNSWYLMPAFFYTGGPAFQSFQLVTSAFTGFAGEKDIARARLRRLVPTFEDPRSLLLPGSYFINDVLLRPFTESETVFQMGGSLFSIPQARGTSVLEQLIQ</sequence>
<proteinExistence type="predicted"/>
<reference evidence="1" key="1">
    <citation type="journal article" date="2015" name="Nature">
        <title>Complex archaea that bridge the gap between prokaryotes and eukaryotes.</title>
        <authorList>
            <person name="Spang A."/>
            <person name="Saw J.H."/>
            <person name="Jorgensen S.L."/>
            <person name="Zaremba-Niedzwiedzka K."/>
            <person name="Martijn J."/>
            <person name="Lind A.E."/>
            <person name="van Eijk R."/>
            <person name="Schleper C."/>
            <person name="Guy L."/>
            <person name="Ettema T.J."/>
        </authorList>
    </citation>
    <scope>NUCLEOTIDE SEQUENCE</scope>
</reference>
<protein>
    <submittedName>
        <fullName evidence="1">Uncharacterized protein</fullName>
    </submittedName>
</protein>
<evidence type="ECO:0000313" key="1">
    <source>
        <dbReference type="EMBL" id="KKK71406.1"/>
    </source>
</evidence>
<comment type="caution">
    <text evidence="1">The sequence shown here is derived from an EMBL/GenBank/DDBJ whole genome shotgun (WGS) entry which is preliminary data.</text>
</comment>
<name>A0A0F9AGY4_9ZZZZ</name>
<gene>
    <name evidence="1" type="ORF">LCGC14_2914240</name>
</gene>